<protein>
    <submittedName>
        <fullName evidence="1">Uncharacterized protein</fullName>
    </submittedName>
</protein>
<evidence type="ECO:0000313" key="1">
    <source>
        <dbReference type="EMBL" id="TFV08328.1"/>
    </source>
</evidence>
<dbReference type="OrthoDB" id="7042015at2"/>
<dbReference type="AlphaFoldDB" id="A0A4Y9JRZ5"/>
<comment type="caution">
    <text evidence="1">The sequence shown here is derived from an EMBL/GenBank/DDBJ whole genome shotgun (WGS) entry which is preliminary data.</text>
</comment>
<dbReference type="RefSeq" id="WP_135058164.1">
    <property type="nucleotide sequence ID" value="NZ_JADGLC010000025.1"/>
</dbReference>
<accession>A0A4Y9JRZ5</accession>
<dbReference type="EMBL" id="SPPA01000025">
    <property type="protein sequence ID" value="TFV08328.1"/>
    <property type="molecule type" value="Genomic_DNA"/>
</dbReference>
<sequence length="118" mass="13841">MQALTANIKFKKIEDNLIWGYEDLKNVHYARDDIVKEKGYSFKGMSGGAIFLYRKPGSIDIKKIDNPIDFFDNMFLFLGIGIEHRNQKDVIGIHRDYIIEKLDILIEDVKIHYFNNKT</sequence>
<gene>
    <name evidence="1" type="ORF">E4T80_10460</name>
</gene>
<evidence type="ECO:0000313" key="2">
    <source>
        <dbReference type="Proteomes" id="UP000297396"/>
    </source>
</evidence>
<proteinExistence type="predicted"/>
<name>A0A4Y9JRZ5_9PAST</name>
<organism evidence="1 2">
    <name type="scientific">Muribacter muris</name>
    <dbReference type="NCBI Taxonomy" id="67855"/>
    <lineage>
        <taxon>Bacteria</taxon>
        <taxon>Pseudomonadati</taxon>
        <taxon>Pseudomonadota</taxon>
        <taxon>Gammaproteobacteria</taxon>
        <taxon>Pasteurellales</taxon>
        <taxon>Pasteurellaceae</taxon>
        <taxon>Muribacter</taxon>
    </lineage>
</organism>
<reference evidence="1 2" key="1">
    <citation type="submission" date="2019-03" db="EMBL/GenBank/DDBJ databases">
        <title>Diversity of the mouse oral microbiome.</title>
        <authorList>
            <person name="Joseph S."/>
            <person name="Aduse-Opoku J."/>
            <person name="Curtis M."/>
            <person name="Wade W."/>
            <person name="Hashim A."/>
        </authorList>
    </citation>
    <scope>NUCLEOTIDE SEQUENCE [LARGE SCALE GENOMIC DNA]</scope>
    <source>
        <strain evidence="1 2">WT12</strain>
    </source>
</reference>
<dbReference type="Proteomes" id="UP000297396">
    <property type="component" value="Unassembled WGS sequence"/>
</dbReference>